<comment type="caution">
    <text evidence="1">The sequence shown here is derived from an EMBL/GenBank/DDBJ whole genome shotgun (WGS) entry which is preliminary data.</text>
</comment>
<dbReference type="AlphaFoldDB" id="A0A0F8YEK8"/>
<feature type="non-terminal residue" evidence="1">
    <location>
        <position position="1"/>
    </location>
</feature>
<organism evidence="1">
    <name type="scientific">marine sediment metagenome</name>
    <dbReference type="NCBI Taxonomy" id="412755"/>
    <lineage>
        <taxon>unclassified sequences</taxon>
        <taxon>metagenomes</taxon>
        <taxon>ecological metagenomes</taxon>
    </lineage>
</organism>
<sequence length="191" mass="21061">GLWRWTGTSWIPTQEHFRQMAVNDLQTTGGKNISKIETASKFIGGSQPTLELSDTAIKNVTDLQGSISDIVGIRESIQKSDVVGPISGLQALSPFSVKGKILQAEVDRVRQTVGKALEDGVLRKEDEEKYKKILPILTDPKEVAISKTVQLEKKLKEDLERYIELQRQFGGGAGQLQTLQPEEVGVAESLF</sequence>
<evidence type="ECO:0000313" key="1">
    <source>
        <dbReference type="EMBL" id="KKK72160.1"/>
    </source>
</evidence>
<reference evidence="1" key="1">
    <citation type="journal article" date="2015" name="Nature">
        <title>Complex archaea that bridge the gap between prokaryotes and eukaryotes.</title>
        <authorList>
            <person name="Spang A."/>
            <person name="Saw J.H."/>
            <person name="Jorgensen S.L."/>
            <person name="Zaremba-Niedzwiedzka K."/>
            <person name="Martijn J."/>
            <person name="Lind A.E."/>
            <person name="van Eijk R."/>
            <person name="Schleper C."/>
            <person name="Guy L."/>
            <person name="Ettema T.J."/>
        </authorList>
    </citation>
    <scope>NUCLEOTIDE SEQUENCE</scope>
</reference>
<name>A0A0F8YEK8_9ZZZZ</name>
<accession>A0A0F8YEK8</accession>
<proteinExistence type="predicted"/>
<protein>
    <submittedName>
        <fullName evidence="1">Uncharacterized protein</fullName>
    </submittedName>
</protein>
<gene>
    <name evidence="1" type="ORF">LCGC14_2906660</name>
</gene>
<dbReference type="EMBL" id="LAZR01057392">
    <property type="protein sequence ID" value="KKK72160.1"/>
    <property type="molecule type" value="Genomic_DNA"/>
</dbReference>